<protein>
    <submittedName>
        <fullName evidence="3">YSIRK-type signal peptide-containing protein</fullName>
    </submittedName>
</protein>
<organism evidence="3 4">
    <name type="scientific">Streptococcus pyogenes</name>
    <dbReference type="NCBI Taxonomy" id="1314"/>
    <lineage>
        <taxon>Bacteria</taxon>
        <taxon>Bacillati</taxon>
        <taxon>Bacillota</taxon>
        <taxon>Bacilli</taxon>
        <taxon>Lactobacillales</taxon>
        <taxon>Streptococcaceae</taxon>
        <taxon>Streptococcus</taxon>
    </lineage>
</organism>
<reference evidence="3 4" key="1">
    <citation type="submission" date="2019-02" db="EMBL/GenBank/DDBJ databases">
        <title>Novel genomic isolates of S. pyogenes and S. dysgalactiae subsp. equisimilis associated to necrotising fasciitis (NSTI).</title>
        <authorList>
            <person name="Barrantes I."/>
        </authorList>
    </citation>
    <scope>NUCLEOTIDE SEQUENCE [LARGE SCALE GENOMIC DNA]</scope>
    <source>
        <strain evidence="3 4">SPY5003</strain>
    </source>
</reference>
<evidence type="ECO:0000256" key="1">
    <source>
        <dbReference type="ARBA" id="ARBA00022729"/>
    </source>
</evidence>
<dbReference type="EMBL" id="SJLI01000486">
    <property type="protein sequence ID" value="TYK88057.1"/>
    <property type="molecule type" value="Genomic_DNA"/>
</dbReference>
<feature type="domain" description="YSIRK Gram-positive signal peptide" evidence="2">
    <location>
        <begin position="21"/>
        <end position="37"/>
    </location>
</feature>
<evidence type="ECO:0000313" key="4">
    <source>
        <dbReference type="Proteomes" id="UP000325300"/>
    </source>
</evidence>
<comment type="caution">
    <text evidence="3">The sequence shown here is derived from an EMBL/GenBank/DDBJ whole genome shotgun (WGS) entry which is preliminary data.</text>
</comment>
<proteinExistence type="predicted"/>
<name>A0A5S4T432_STRPY</name>
<dbReference type="Pfam" id="PF04650">
    <property type="entry name" value="YSIRK_signal"/>
    <property type="match status" value="1"/>
</dbReference>
<keyword evidence="1" id="KW-0732">Signal</keyword>
<dbReference type="NCBIfam" id="TIGR01168">
    <property type="entry name" value="YSIRK_signal"/>
    <property type="match status" value="1"/>
</dbReference>
<feature type="non-terminal residue" evidence="3">
    <location>
        <position position="37"/>
    </location>
</feature>
<dbReference type="AlphaFoldDB" id="A0A5S4T432"/>
<sequence>MKFLFFYVLISLLQLKEFFMNTKQRFSLRKYKIGAVS</sequence>
<dbReference type="Proteomes" id="UP000325300">
    <property type="component" value="Unassembled WGS sequence"/>
</dbReference>
<accession>A0A5S4T432</accession>
<evidence type="ECO:0000313" key="3">
    <source>
        <dbReference type="EMBL" id="TYK88057.1"/>
    </source>
</evidence>
<dbReference type="RefSeq" id="WP_148845693.1">
    <property type="nucleotide sequence ID" value="NZ_SJLI01000486.1"/>
</dbReference>
<gene>
    <name evidence="3" type="ORF">E0F67_11750</name>
</gene>
<evidence type="ECO:0000259" key="2">
    <source>
        <dbReference type="Pfam" id="PF04650"/>
    </source>
</evidence>
<dbReference type="InterPro" id="IPR005877">
    <property type="entry name" value="YSIRK_signal_dom"/>
</dbReference>